<dbReference type="Proteomes" id="UP000005426">
    <property type="component" value="Unassembled WGS sequence"/>
</dbReference>
<protein>
    <submittedName>
        <fullName evidence="2">Uncharacterized protein</fullName>
    </submittedName>
</protein>
<feature type="region of interest" description="Disordered" evidence="1">
    <location>
        <begin position="1"/>
        <end position="21"/>
    </location>
</feature>
<reference evidence="2 3" key="1">
    <citation type="journal article" date="2011" name="Genome Biol.">
        <title>Comparative genome sequence analysis underscores mycoparasitism as the ancestral life style of Trichoderma.</title>
        <authorList>
            <person name="Kubicek C.P."/>
            <person name="Herrera-Estrella A."/>
            <person name="Seidl-Seiboth V."/>
            <person name="Martinez D.A."/>
            <person name="Druzhinina I.S."/>
            <person name="Thon M."/>
            <person name="Zeilinger S."/>
            <person name="Casas-Flores S."/>
            <person name="Horwitz B.A."/>
            <person name="Mukherjee P.K."/>
            <person name="Mukherjee M."/>
            <person name="Kredics L."/>
            <person name="Alcaraz L.D."/>
            <person name="Aerts A."/>
            <person name="Antal Z."/>
            <person name="Atanasova L."/>
            <person name="Cervantes-Badillo M.G."/>
            <person name="Challacombe J."/>
            <person name="Chertkov O."/>
            <person name="McCluskey K."/>
            <person name="Coulpier F."/>
            <person name="Deshpande N."/>
            <person name="von Doehren H."/>
            <person name="Ebbole D.J."/>
            <person name="Esquivel-Naranjo E.U."/>
            <person name="Fekete E."/>
            <person name="Flipphi M."/>
            <person name="Glaser F."/>
            <person name="Gomez-Rodriguez E.Y."/>
            <person name="Gruber S."/>
            <person name="Han C."/>
            <person name="Henrissat B."/>
            <person name="Hermosa R."/>
            <person name="Hernandez-Onate M."/>
            <person name="Karaffa L."/>
            <person name="Kosti I."/>
            <person name="Le Crom S."/>
            <person name="Lindquist E."/>
            <person name="Lucas S."/>
            <person name="Luebeck M."/>
            <person name="Luebeck P.S."/>
            <person name="Margeot A."/>
            <person name="Metz B."/>
            <person name="Misra M."/>
            <person name="Nevalainen H."/>
            <person name="Omann M."/>
            <person name="Packer N."/>
            <person name="Perrone G."/>
            <person name="Uresti-Rivera E.E."/>
            <person name="Salamov A."/>
            <person name="Schmoll M."/>
            <person name="Seiboth B."/>
            <person name="Shapiro H."/>
            <person name="Sukno S."/>
            <person name="Tamayo-Ramos J.A."/>
            <person name="Tisch D."/>
            <person name="Wiest A."/>
            <person name="Wilkinson H.H."/>
            <person name="Zhang M."/>
            <person name="Coutinho P.M."/>
            <person name="Kenerley C.M."/>
            <person name="Monte E."/>
            <person name="Baker S.E."/>
            <person name="Grigoriev I.V."/>
        </authorList>
    </citation>
    <scope>NUCLEOTIDE SEQUENCE [LARGE SCALE GENOMIC DNA]</scope>
    <source>
        <strain evidence="3">ATCC 20476 / IMI 206040</strain>
    </source>
</reference>
<gene>
    <name evidence="2" type="ORF">TRIATDRAFT_86132</name>
</gene>
<evidence type="ECO:0000313" key="3">
    <source>
        <dbReference type="Proteomes" id="UP000005426"/>
    </source>
</evidence>
<name>G9P3R3_HYPAI</name>
<dbReference type="AlphaFoldDB" id="G9P3R3"/>
<evidence type="ECO:0000256" key="1">
    <source>
        <dbReference type="SAM" id="MobiDB-lite"/>
    </source>
</evidence>
<comment type="caution">
    <text evidence="2">The sequence shown here is derived from an EMBL/GenBank/DDBJ whole genome shotgun (WGS) entry which is preliminary data.</text>
</comment>
<keyword evidence="3" id="KW-1185">Reference proteome</keyword>
<sequence>MSESEAQKTIAEHGGYPLPTEGQSPHGIFWRAQALALASASAASIPPFKDAPSTLCQPAMPETDAAKNKLAATTKVPASKAGLGPVVPHTEARDRPPPLCPALCSLQRVPAANGGSLLHLWMIGGTSQRSSET</sequence>
<accession>G9P3R3</accession>
<proteinExistence type="predicted"/>
<dbReference type="EMBL" id="ABDG02000026">
    <property type="protein sequence ID" value="EHK43020.1"/>
    <property type="molecule type" value="Genomic_DNA"/>
</dbReference>
<organism evidence="2 3">
    <name type="scientific">Hypocrea atroviridis (strain ATCC 20476 / IMI 206040)</name>
    <name type="common">Trichoderma atroviride</name>
    <dbReference type="NCBI Taxonomy" id="452589"/>
    <lineage>
        <taxon>Eukaryota</taxon>
        <taxon>Fungi</taxon>
        <taxon>Dikarya</taxon>
        <taxon>Ascomycota</taxon>
        <taxon>Pezizomycotina</taxon>
        <taxon>Sordariomycetes</taxon>
        <taxon>Hypocreomycetidae</taxon>
        <taxon>Hypocreales</taxon>
        <taxon>Hypocreaceae</taxon>
        <taxon>Trichoderma</taxon>
    </lineage>
</organism>
<evidence type="ECO:0000313" key="2">
    <source>
        <dbReference type="EMBL" id="EHK43020.1"/>
    </source>
</evidence>
<dbReference type="HOGENOM" id="CLU_1906993_0_0_1"/>